<keyword evidence="3" id="KW-1185">Reference proteome</keyword>
<organism evidence="2 3">
    <name type="scientific">Novipirellula herctigrandis</name>
    <dbReference type="NCBI Taxonomy" id="2527986"/>
    <lineage>
        <taxon>Bacteria</taxon>
        <taxon>Pseudomonadati</taxon>
        <taxon>Planctomycetota</taxon>
        <taxon>Planctomycetia</taxon>
        <taxon>Pirellulales</taxon>
        <taxon>Pirellulaceae</taxon>
        <taxon>Novipirellula</taxon>
    </lineage>
</organism>
<feature type="domain" description="HPt" evidence="1">
    <location>
        <begin position="25"/>
        <end position="109"/>
    </location>
</feature>
<dbReference type="GO" id="GO:0004672">
    <property type="term" value="F:protein kinase activity"/>
    <property type="evidence" value="ECO:0007669"/>
    <property type="project" value="UniProtKB-ARBA"/>
</dbReference>
<dbReference type="Gene3D" id="1.20.120.160">
    <property type="entry name" value="HPT domain"/>
    <property type="match status" value="1"/>
</dbReference>
<sequence length="116" mass="12881">MNGPSWREQFSRTAGNQPATLIAICDAFLQEVPMLVGQIKQAVKSNDANSLRIAAHTLKSCLRYVAPADDVNVAWEIEKNANSPDAITEAQVDDIERIATHWCQCVKTLQQETEQL</sequence>
<accession>A0A5C5Z379</accession>
<comment type="caution">
    <text evidence="2">The sequence shown here is derived from an EMBL/GenBank/DDBJ whole genome shotgun (WGS) entry which is preliminary data.</text>
</comment>
<evidence type="ECO:0000259" key="1">
    <source>
        <dbReference type="Pfam" id="PF01627"/>
    </source>
</evidence>
<dbReference type="OrthoDB" id="282747at2"/>
<dbReference type="InterPro" id="IPR008207">
    <property type="entry name" value="Sig_transdc_His_kin_Hpt_dom"/>
</dbReference>
<gene>
    <name evidence="2" type="ORF">CA13_30980</name>
</gene>
<dbReference type="Proteomes" id="UP000315010">
    <property type="component" value="Unassembled WGS sequence"/>
</dbReference>
<dbReference type="GO" id="GO:0000160">
    <property type="term" value="P:phosphorelay signal transduction system"/>
    <property type="evidence" value="ECO:0007669"/>
    <property type="project" value="InterPro"/>
</dbReference>
<protein>
    <submittedName>
        <fullName evidence="2">Hpt domain protein</fullName>
    </submittedName>
</protein>
<dbReference type="SUPFAM" id="SSF47226">
    <property type="entry name" value="Histidine-containing phosphotransfer domain, HPT domain"/>
    <property type="match status" value="1"/>
</dbReference>
<dbReference type="AlphaFoldDB" id="A0A5C5Z379"/>
<dbReference type="InterPro" id="IPR036641">
    <property type="entry name" value="HPT_dom_sf"/>
</dbReference>
<evidence type="ECO:0000313" key="2">
    <source>
        <dbReference type="EMBL" id="TWT81645.1"/>
    </source>
</evidence>
<dbReference type="RefSeq" id="WP_146397666.1">
    <property type="nucleotide sequence ID" value="NZ_SJPJ01000001.1"/>
</dbReference>
<dbReference type="Pfam" id="PF01627">
    <property type="entry name" value="Hpt"/>
    <property type="match status" value="1"/>
</dbReference>
<evidence type="ECO:0000313" key="3">
    <source>
        <dbReference type="Proteomes" id="UP000315010"/>
    </source>
</evidence>
<reference evidence="2 3" key="1">
    <citation type="submission" date="2019-02" db="EMBL/GenBank/DDBJ databases">
        <title>Deep-cultivation of Planctomycetes and their phenomic and genomic characterization uncovers novel biology.</title>
        <authorList>
            <person name="Wiegand S."/>
            <person name="Jogler M."/>
            <person name="Boedeker C."/>
            <person name="Pinto D."/>
            <person name="Vollmers J."/>
            <person name="Rivas-Marin E."/>
            <person name="Kohn T."/>
            <person name="Peeters S.H."/>
            <person name="Heuer A."/>
            <person name="Rast P."/>
            <person name="Oberbeckmann S."/>
            <person name="Bunk B."/>
            <person name="Jeske O."/>
            <person name="Meyerdierks A."/>
            <person name="Storesund J.E."/>
            <person name="Kallscheuer N."/>
            <person name="Luecker S."/>
            <person name="Lage O.M."/>
            <person name="Pohl T."/>
            <person name="Merkel B.J."/>
            <person name="Hornburger P."/>
            <person name="Mueller R.-W."/>
            <person name="Bruemmer F."/>
            <person name="Labrenz M."/>
            <person name="Spormann A.M."/>
            <person name="Op Den Camp H."/>
            <person name="Overmann J."/>
            <person name="Amann R."/>
            <person name="Jetten M.S.M."/>
            <person name="Mascher T."/>
            <person name="Medema M.H."/>
            <person name="Devos D.P."/>
            <person name="Kaster A.-K."/>
            <person name="Ovreas L."/>
            <person name="Rohde M."/>
            <person name="Galperin M.Y."/>
            <person name="Jogler C."/>
        </authorList>
    </citation>
    <scope>NUCLEOTIDE SEQUENCE [LARGE SCALE GENOMIC DNA]</scope>
    <source>
        <strain evidence="2 3">CA13</strain>
    </source>
</reference>
<dbReference type="EMBL" id="SJPJ01000001">
    <property type="protein sequence ID" value="TWT81645.1"/>
    <property type="molecule type" value="Genomic_DNA"/>
</dbReference>
<name>A0A5C5Z379_9BACT</name>
<proteinExistence type="predicted"/>